<protein>
    <submittedName>
        <fullName evidence="2">Uncharacterized protein</fullName>
    </submittedName>
</protein>
<organism evidence="2 3">
    <name type="scientific">Toxocara canis</name>
    <name type="common">Canine roundworm</name>
    <dbReference type="NCBI Taxonomy" id="6265"/>
    <lineage>
        <taxon>Eukaryota</taxon>
        <taxon>Metazoa</taxon>
        <taxon>Ecdysozoa</taxon>
        <taxon>Nematoda</taxon>
        <taxon>Chromadorea</taxon>
        <taxon>Rhabditida</taxon>
        <taxon>Spirurina</taxon>
        <taxon>Ascaridomorpha</taxon>
        <taxon>Ascaridoidea</taxon>
        <taxon>Toxocaridae</taxon>
        <taxon>Toxocara</taxon>
    </lineage>
</organism>
<evidence type="ECO:0000313" key="2">
    <source>
        <dbReference type="EMBL" id="KHN75573.1"/>
    </source>
</evidence>
<comment type="caution">
    <text evidence="2">The sequence shown here is derived from an EMBL/GenBank/DDBJ whole genome shotgun (WGS) entry which is preliminary data.</text>
</comment>
<feature type="region of interest" description="Disordered" evidence="1">
    <location>
        <begin position="41"/>
        <end position="70"/>
    </location>
</feature>
<feature type="compositionally biased region" description="Polar residues" evidence="1">
    <location>
        <begin position="57"/>
        <end position="66"/>
    </location>
</feature>
<dbReference type="Proteomes" id="UP000031036">
    <property type="component" value="Unassembled WGS sequence"/>
</dbReference>
<sequence length="115" mass="13014">MHLYILAREYAKITTVASVASVSREKCEEINVNDLRRPSVRSSMNEAEVMDTRSEPSKSLSFSQARLSRPPQYEGLLRQFGNYRSANGVPYSSTAHESTKSFDDLNLQRDACHID</sequence>
<keyword evidence="3" id="KW-1185">Reference proteome</keyword>
<dbReference type="EMBL" id="JPKZ01002658">
    <property type="protein sequence ID" value="KHN75573.1"/>
    <property type="molecule type" value="Genomic_DNA"/>
</dbReference>
<evidence type="ECO:0000256" key="1">
    <source>
        <dbReference type="SAM" id="MobiDB-lite"/>
    </source>
</evidence>
<evidence type="ECO:0000313" key="3">
    <source>
        <dbReference type="Proteomes" id="UP000031036"/>
    </source>
</evidence>
<gene>
    <name evidence="2" type="ORF">Tcan_07622</name>
</gene>
<reference evidence="2 3" key="1">
    <citation type="submission" date="2014-11" db="EMBL/GenBank/DDBJ databases">
        <title>Genetic blueprint of the zoonotic pathogen Toxocara canis.</title>
        <authorList>
            <person name="Zhu X.-Q."/>
            <person name="Korhonen P.K."/>
            <person name="Cai H."/>
            <person name="Young N.D."/>
            <person name="Nejsum P."/>
            <person name="von Samson-Himmelstjerna G."/>
            <person name="Boag P.R."/>
            <person name="Tan P."/>
            <person name="Li Q."/>
            <person name="Min J."/>
            <person name="Yang Y."/>
            <person name="Wang X."/>
            <person name="Fang X."/>
            <person name="Hall R.S."/>
            <person name="Hofmann A."/>
            <person name="Sternberg P.W."/>
            <person name="Jex A.R."/>
            <person name="Gasser R.B."/>
        </authorList>
    </citation>
    <scope>NUCLEOTIDE SEQUENCE [LARGE SCALE GENOMIC DNA]</scope>
    <source>
        <strain evidence="2">PN_DK_2014</strain>
    </source>
</reference>
<dbReference type="AlphaFoldDB" id="A0A0B2V202"/>
<proteinExistence type="predicted"/>
<accession>A0A0B2V202</accession>
<name>A0A0B2V202_TOXCA</name>